<proteinExistence type="predicted"/>
<dbReference type="CDD" id="cd00821">
    <property type="entry name" value="PH"/>
    <property type="match status" value="1"/>
</dbReference>
<dbReference type="PROSITE" id="PS50003">
    <property type="entry name" value="PH_DOMAIN"/>
    <property type="match status" value="1"/>
</dbReference>
<dbReference type="AlphaFoldDB" id="A0ABD3FW61"/>
<accession>A0ABD3FW61</accession>
<feature type="domain" description="PH" evidence="2">
    <location>
        <begin position="394"/>
        <end position="513"/>
    </location>
</feature>
<keyword evidence="4" id="KW-1185">Reference proteome</keyword>
<dbReference type="SUPFAM" id="SSF50729">
    <property type="entry name" value="PH domain-like"/>
    <property type="match status" value="1"/>
</dbReference>
<dbReference type="Proteomes" id="UP001632037">
    <property type="component" value="Unassembled WGS sequence"/>
</dbReference>
<dbReference type="InterPro" id="IPR011993">
    <property type="entry name" value="PH-like_dom_sf"/>
</dbReference>
<dbReference type="InterPro" id="IPR001849">
    <property type="entry name" value="PH_domain"/>
</dbReference>
<dbReference type="SMART" id="SM00233">
    <property type="entry name" value="PH"/>
    <property type="match status" value="1"/>
</dbReference>
<evidence type="ECO:0000259" key="2">
    <source>
        <dbReference type="PROSITE" id="PS50003"/>
    </source>
</evidence>
<reference evidence="3 4" key="1">
    <citation type="submission" date="2024-09" db="EMBL/GenBank/DDBJ databases">
        <title>Genome sequencing and assembly of Phytophthora oleae, isolate VK10A, causative agent of rot of olive drupes.</title>
        <authorList>
            <person name="Conti Taguali S."/>
            <person name="Riolo M."/>
            <person name="La Spada F."/>
            <person name="Cacciola S.O."/>
            <person name="Dionisio G."/>
        </authorList>
    </citation>
    <scope>NUCLEOTIDE SEQUENCE [LARGE SCALE GENOMIC DNA]</scope>
    <source>
        <strain evidence="3 4">VK10A</strain>
    </source>
</reference>
<organism evidence="3 4">
    <name type="scientific">Phytophthora oleae</name>
    <dbReference type="NCBI Taxonomy" id="2107226"/>
    <lineage>
        <taxon>Eukaryota</taxon>
        <taxon>Sar</taxon>
        <taxon>Stramenopiles</taxon>
        <taxon>Oomycota</taxon>
        <taxon>Peronosporomycetes</taxon>
        <taxon>Peronosporales</taxon>
        <taxon>Peronosporaceae</taxon>
        <taxon>Phytophthora</taxon>
    </lineage>
</organism>
<comment type="caution">
    <text evidence="3">The sequence shown here is derived from an EMBL/GenBank/DDBJ whole genome shotgun (WGS) entry which is preliminary data.</text>
</comment>
<evidence type="ECO:0000256" key="1">
    <source>
        <dbReference type="SAM" id="MobiDB-lite"/>
    </source>
</evidence>
<dbReference type="Gene3D" id="2.30.29.30">
    <property type="entry name" value="Pleckstrin-homology domain (PH domain)/Phosphotyrosine-binding domain (PTB)"/>
    <property type="match status" value="1"/>
</dbReference>
<protein>
    <recommendedName>
        <fullName evidence="2">PH domain-containing protein</fullName>
    </recommendedName>
</protein>
<evidence type="ECO:0000313" key="4">
    <source>
        <dbReference type="Proteomes" id="UP001632037"/>
    </source>
</evidence>
<gene>
    <name evidence="3" type="ORF">V7S43_004356</name>
</gene>
<evidence type="ECO:0000313" key="3">
    <source>
        <dbReference type="EMBL" id="KAL3671175.1"/>
    </source>
</evidence>
<feature type="compositionally biased region" description="Basic and acidic residues" evidence="1">
    <location>
        <begin position="865"/>
        <end position="883"/>
    </location>
</feature>
<sequence length="925" mass="102776">MPVSEGSAPVDILLNVSTETVHALTVHQHTMLFQCPLGLMKEIVWDHSEKSVHFVVDDGSTSPTFVFPVLTDLEGHLTAILALPDLENPPEQAYIGVLIGQNLPSPIQQRRASPGSTQPAMIPMSKRRELLKREQPVRNATSRERLGLEFIRSGFLCFTCSINGDLRGLTLGVAHLRVYPSPDSHDRSACLFSYSYEHLETCDVSGTRLELHFRSTHQLAKQPSYLVFQSLESQYIREAIWYLKNGSYMDASLRELLASPRSNSARPIPDTGSSRRGNVLMFFADAGSLKQRIEACCRVIGCESLVECSEESGSRPDEASASNDMIRINSGALSHMNPSTLRVLSSGLCEFHTSCFSSPADVLTRHKSRDKPPLPAKTMQPLVSLLQSKHYAKMFKFQGQLLKRQNGRTFHLRKAWHPKLVVLFETPVGGFLCYYDKITHCPGLTETPKERRVIDLSSVLCIRPVSASSPVSRSSSPTMHAFDVVTLYRTWTFAALEPEQYEVWLHVVTECVEKHATIAPDRVLRFPVKLAMTAQTSPSEATSLEISSHGVLFCTGHDADVVLSSWYYTDLEKWSVVFQQGYTCCLLKCKCSAPASPGSPRTIAGDTITQDFLFRTAEAGTICLAIEFYVGKCMAKLEVLAGQYLEETRAAQRSKAAARDANEKPQLRLVREHPIETVTLAPVRSPEKAAVDEAPRALKRAESTEGIPILDDVVNENLLIDLEEAPQKERQFPPYRGSERDGVTTIVGVELTLPVDSEVATDCENDEEFTGEAKVTSLLLELDQGFLNVDETIQFETFDLGQAAHEERAFMDGAKEGCLSPAPVINEATETEFNRQEQQQLQFLLQLSSPPPLLLLEYQSSWPGDQHEAHEVEHAPEDNRSSECEVSGHSGAFNSCASETEFPPHTVDEQDALELFEDAMDRIDS</sequence>
<name>A0ABD3FW61_9STRA</name>
<feature type="region of interest" description="Disordered" evidence="1">
    <location>
        <begin position="864"/>
        <end position="904"/>
    </location>
</feature>
<dbReference type="EMBL" id="JBIMZQ010000006">
    <property type="protein sequence ID" value="KAL3671175.1"/>
    <property type="molecule type" value="Genomic_DNA"/>
</dbReference>